<protein>
    <submittedName>
        <fullName evidence="1">Uncharacterized protein</fullName>
    </submittedName>
</protein>
<evidence type="ECO:0000313" key="2">
    <source>
        <dbReference type="Proteomes" id="UP000184038"/>
    </source>
</evidence>
<dbReference type="AlphaFoldDB" id="A0A1M7LEQ1"/>
<gene>
    <name evidence="1" type="ORF">SAMN02746066_03187</name>
</gene>
<dbReference type="Proteomes" id="UP000184038">
    <property type="component" value="Unassembled WGS sequence"/>
</dbReference>
<dbReference type="Pfam" id="PF13692">
    <property type="entry name" value="Glyco_trans_1_4"/>
    <property type="match status" value="1"/>
</dbReference>
<reference evidence="1 2" key="1">
    <citation type="submission" date="2016-11" db="EMBL/GenBank/DDBJ databases">
        <authorList>
            <person name="Jaros S."/>
            <person name="Januszkiewicz K."/>
            <person name="Wedrychowicz H."/>
        </authorList>
    </citation>
    <scope>NUCLEOTIDE SEQUENCE [LARGE SCALE GENOMIC DNA]</scope>
    <source>
        <strain evidence="1 2">DSM 15930</strain>
    </source>
</reference>
<organism evidence="1 2">
    <name type="scientific">Anaerosporobacter mobilis DSM 15930</name>
    <dbReference type="NCBI Taxonomy" id="1120996"/>
    <lineage>
        <taxon>Bacteria</taxon>
        <taxon>Bacillati</taxon>
        <taxon>Bacillota</taxon>
        <taxon>Clostridia</taxon>
        <taxon>Lachnospirales</taxon>
        <taxon>Lachnospiraceae</taxon>
        <taxon>Anaerosporobacter</taxon>
    </lineage>
</organism>
<dbReference type="RefSeq" id="WP_073289392.1">
    <property type="nucleotide sequence ID" value="NZ_FRCP01000016.1"/>
</dbReference>
<dbReference type="EMBL" id="FRCP01000016">
    <property type="protein sequence ID" value="SHM75891.1"/>
    <property type="molecule type" value="Genomic_DNA"/>
</dbReference>
<name>A0A1M7LEQ1_9FIRM</name>
<evidence type="ECO:0000313" key="1">
    <source>
        <dbReference type="EMBL" id="SHM75891.1"/>
    </source>
</evidence>
<dbReference type="Gene3D" id="3.40.50.2000">
    <property type="entry name" value="Glycogen Phosphorylase B"/>
    <property type="match status" value="1"/>
</dbReference>
<dbReference type="OrthoDB" id="9816564at2"/>
<proteinExistence type="predicted"/>
<keyword evidence="2" id="KW-1185">Reference proteome</keyword>
<sequence>MRLIKKGIMCFKSEGFKTGMKKIVIKIYREIKKLPYRFDEKINGNKKIDKLQMLMQNKEVYIIIPNIDWNIPLYQRPHQIATELSKRENTVVLFLSDQYRYDRYSTYVQIKDNLWLYSIRMIDKLDKLTKLAKSKIVFMSWTRHIGLLNQFKYDKLVYEYIDDLKLFYYYNKEMEKNHLRLMQTADLTVCTAVKLFNNAKKKVNNVLLCENAGDYEFFSNNRNCRVDTVLKEKVKKYDCVIGYYGCLAYWFDYEMVCKVAEAKKNWIFVLIGYQFDNSADKLVQAKYDNILLLPAQPYEKLPGYIAAFDIQTIPFVINDVTKSTSPVKVFEYMASGLPIITSKMPECLRYKSVKTYETYEEFITLVENLNNLDRNDQYFKDMEEEALENTWKSRVDKILENL</sequence>
<dbReference type="STRING" id="1120996.SAMN02746066_03187"/>
<dbReference type="SUPFAM" id="SSF53756">
    <property type="entry name" value="UDP-Glycosyltransferase/glycogen phosphorylase"/>
    <property type="match status" value="1"/>
</dbReference>
<accession>A0A1M7LEQ1</accession>